<dbReference type="InterPro" id="IPR013149">
    <property type="entry name" value="ADH-like_C"/>
</dbReference>
<dbReference type="OrthoDB" id="3941538at2759"/>
<organism evidence="2 3">
    <name type="scientific">Debaryomyces fabryi</name>
    <dbReference type="NCBI Taxonomy" id="58627"/>
    <lineage>
        <taxon>Eukaryota</taxon>
        <taxon>Fungi</taxon>
        <taxon>Dikarya</taxon>
        <taxon>Ascomycota</taxon>
        <taxon>Saccharomycotina</taxon>
        <taxon>Pichiomycetes</taxon>
        <taxon>Debaryomycetaceae</taxon>
        <taxon>Debaryomyces</taxon>
    </lineage>
</organism>
<dbReference type="GeneID" id="26840579"/>
<evidence type="ECO:0000313" key="3">
    <source>
        <dbReference type="Proteomes" id="UP000054251"/>
    </source>
</evidence>
<dbReference type="Proteomes" id="UP000054251">
    <property type="component" value="Unassembled WGS sequence"/>
</dbReference>
<name>A0A0V1PWR2_9ASCO</name>
<dbReference type="RefSeq" id="XP_015466797.1">
    <property type="nucleotide sequence ID" value="XM_015612399.1"/>
</dbReference>
<dbReference type="Pfam" id="PF00107">
    <property type="entry name" value="ADH_zinc_N"/>
    <property type="match status" value="1"/>
</dbReference>
<comment type="caution">
    <text evidence="2">The sequence shown here is derived from an EMBL/GenBank/DDBJ whole genome shotgun (WGS) entry which is preliminary data.</text>
</comment>
<sequence length="80" mass="8639">MAREIGVATHTFNPKSGSNKDLIAAFDNTEPSVVMECNGAEPCIKSSIDILRVGGRHIQIGNSSKPVSFPMREFTTKDGM</sequence>
<gene>
    <name evidence="2" type="ORF">AC631_03570</name>
</gene>
<evidence type="ECO:0000313" key="2">
    <source>
        <dbReference type="EMBL" id="KSA00695.1"/>
    </source>
</evidence>
<accession>A0A0V1PWR2</accession>
<protein>
    <recommendedName>
        <fullName evidence="1">Alcohol dehydrogenase-like C-terminal domain-containing protein</fullName>
    </recommendedName>
</protein>
<dbReference type="InterPro" id="IPR036291">
    <property type="entry name" value="NAD(P)-bd_dom_sf"/>
</dbReference>
<feature type="domain" description="Alcohol dehydrogenase-like C-terminal" evidence="1">
    <location>
        <begin position="1"/>
        <end position="77"/>
    </location>
</feature>
<evidence type="ECO:0000259" key="1">
    <source>
        <dbReference type="Pfam" id="PF00107"/>
    </source>
</evidence>
<dbReference type="EMBL" id="LMYN01000078">
    <property type="protein sequence ID" value="KSA00695.1"/>
    <property type="molecule type" value="Genomic_DNA"/>
</dbReference>
<reference evidence="2 3" key="1">
    <citation type="submission" date="2015-11" db="EMBL/GenBank/DDBJ databases">
        <title>The genome of Debaryomyces fabryi.</title>
        <authorList>
            <person name="Tafer H."/>
            <person name="Lopandic K."/>
        </authorList>
    </citation>
    <scope>NUCLEOTIDE SEQUENCE [LARGE SCALE GENOMIC DNA]</scope>
    <source>
        <strain evidence="2 3">CBS 789</strain>
    </source>
</reference>
<dbReference type="AlphaFoldDB" id="A0A0V1PWR2"/>
<dbReference type="Gene3D" id="3.40.50.720">
    <property type="entry name" value="NAD(P)-binding Rossmann-like Domain"/>
    <property type="match status" value="1"/>
</dbReference>
<dbReference type="SUPFAM" id="SSF51735">
    <property type="entry name" value="NAD(P)-binding Rossmann-fold domains"/>
    <property type="match status" value="1"/>
</dbReference>
<keyword evidence="3" id="KW-1185">Reference proteome</keyword>
<proteinExistence type="predicted"/>